<dbReference type="OrthoDB" id="6027736at2"/>
<protein>
    <submittedName>
        <fullName evidence="2">DUF4124 domain-containing protein</fullName>
    </submittedName>
</protein>
<organism evidence="2 3">
    <name type="scientific">Luteimonas wenzhouensis</name>
    <dbReference type="NCBI Taxonomy" id="2599615"/>
    <lineage>
        <taxon>Bacteria</taxon>
        <taxon>Pseudomonadati</taxon>
        <taxon>Pseudomonadota</taxon>
        <taxon>Gammaproteobacteria</taxon>
        <taxon>Lysobacterales</taxon>
        <taxon>Lysobacteraceae</taxon>
        <taxon>Luteimonas</taxon>
    </lineage>
</organism>
<comment type="caution">
    <text evidence="2">The sequence shown here is derived from an EMBL/GenBank/DDBJ whole genome shotgun (WGS) entry which is preliminary data.</text>
</comment>
<dbReference type="EMBL" id="VOHE01000002">
    <property type="protein sequence ID" value="TWT20859.1"/>
    <property type="molecule type" value="Genomic_DNA"/>
</dbReference>
<dbReference type="Proteomes" id="UP000315949">
    <property type="component" value="Unassembled WGS sequence"/>
</dbReference>
<dbReference type="InterPro" id="IPR025392">
    <property type="entry name" value="DUF4124"/>
</dbReference>
<dbReference type="RefSeq" id="WP_146311697.1">
    <property type="nucleotide sequence ID" value="NZ_VOHE01000002.1"/>
</dbReference>
<proteinExistence type="predicted"/>
<name>A0A5C5U4U2_9GAMM</name>
<accession>A0A5C5U4U2</accession>
<keyword evidence="3" id="KW-1185">Reference proteome</keyword>
<feature type="domain" description="DUF4124" evidence="1">
    <location>
        <begin position="49"/>
        <end position="78"/>
    </location>
</feature>
<reference evidence="2 3" key="1">
    <citation type="submission" date="2019-07" db="EMBL/GenBank/DDBJ databases">
        <title>Luteimonas sp. YD-1 nov., isolated from acidic soil.</title>
        <authorList>
            <person name="Zhou J."/>
        </authorList>
    </citation>
    <scope>NUCLEOTIDE SEQUENCE [LARGE SCALE GENOMIC DNA]</scope>
    <source>
        <strain evidence="2 3">YD-1</strain>
    </source>
</reference>
<dbReference type="AlphaFoldDB" id="A0A5C5U4U2"/>
<dbReference type="Pfam" id="PF13511">
    <property type="entry name" value="DUF4124"/>
    <property type="match status" value="1"/>
</dbReference>
<gene>
    <name evidence="2" type="ORF">FQY79_06060</name>
</gene>
<evidence type="ECO:0000313" key="2">
    <source>
        <dbReference type="EMBL" id="TWT20859.1"/>
    </source>
</evidence>
<sequence length="95" mass="10158">MRLAWAFVAGALGAGVLAWWQAREPQAPASAPASDAMPPTAADRGGLVLYRWRDEHGVVQVTDAPPEGRPYTVVDVAALERRNTIDPNPALEAAR</sequence>
<evidence type="ECO:0000313" key="3">
    <source>
        <dbReference type="Proteomes" id="UP000315949"/>
    </source>
</evidence>
<evidence type="ECO:0000259" key="1">
    <source>
        <dbReference type="Pfam" id="PF13511"/>
    </source>
</evidence>